<feature type="region of interest" description="Disordered" evidence="1">
    <location>
        <begin position="85"/>
        <end position="104"/>
    </location>
</feature>
<reference evidence="2 3" key="1">
    <citation type="submission" date="2011-01" db="EMBL/GenBank/DDBJ databases">
        <title>Complete sequence of chromosome of Streptomyces flavogriseus ATCC 33331.</title>
        <authorList>
            <consortium name="US DOE Joint Genome Institute"/>
            <person name="Lucas S."/>
            <person name="Copeland A."/>
            <person name="Lapidus A."/>
            <person name="Cheng J.-F."/>
            <person name="Goodwin L."/>
            <person name="Pitluck S."/>
            <person name="Davenport K."/>
            <person name="Detter J.C."/>
            <person name="Han C."/>
            <person name="Tapia R."/>
            <person name="Land M."/>
            <person name="Hauser L."/>
            <person name="Kyrpides N."/>
            <person name="Ivanova N."/>
            <person name="Ovchinnikova G."/>
            <person name="Pagani I."/>
            <person name="Brumm P."/>
            <person name="Mead D."/>
            <person name="Woyke T."/>
        </authorList>
    </citation>
    <scope>NUCLEOTIDE SEQUENCE [LARGE SCALE GENOMIC DNA]</scope>
    <source>
        <strain evidence="3">ATCC 33331 / IAF-45CD</strain>
    </source>
</reference>
<sequence>MRAESGEARLLPWTTAGGEPCYLLGDCAGTVSRMADRIESAQLSMAEDLLGHAADLLGDRRATGPQVHYLACRLAESLGDVRRVAESRGRRLDGTSDEPVSGGE</sequence>
<dbReference type="AlphaFoldDB" id="A0A8D3WKA7"/>
<evidence type="ECO:0000256" key="1">
    <source>
        <dbReference type="SAM" id="MobiDB-lite"/>
    </source>
</evidence>
<feature type="compositionally biased region" description="Basic and acidic residues" evidence="1">
    <location>
        <begin position="85"/>
        <end position="94"/>
    </location>
</feature>
<organism evidence="2 3">
    <name type="scientific">Streptomyces pratensis (strain ATCC 33331 / IAF-45CD)</name>
    <dbReference type="NCBI Taxonomy" id="591167"/>
    <lineage>
        <taxon>Bacteria</taxon>
        <taxon>Bacillati</taxon>
        <taxon>Actinomycetota</taxon>
        <taxon>Actinomycetes</taxon>
        <taxon>Kitasatosporales</taxon>
        <taxon>Streptomycetaceae</taxon>
        <taxon>Streptomyces</taxon>
    </lineage>
</organism>
<name>A0A8D3WKA7_STRFA</name>
<gene>
    <name evidence="2" type="ordered locus">Sfla_2675</name>
</gene>
<evidence type="ECO:0000313" key="3">
    <source>
        <dbReference type="Proteomes" id="UP000002066"/>
    </source>
</evidence>
<accession>A0A8D3WKA7</accession>
<dbReference type="OrthoDB" id="4320909at2"/>
<dbReference type="Proteomes" id="UP000002066">
    <property type="component" value="Chromosome"/>
</dbReference>
<dbReference type="KEGG" id="sfa:Sfla_2675"/>
<protein>
    <submittedName>
        <fullName evidence="2">Uncharacterized protein</fullName>
    </submittedName>
</protein>
<proteinExistence type="predicted"/>
<dbReference type="EMBL" id="CP002475">
    <property type="protein sequence ID" value="ADW04103.1"/>
    <property type="molecule type" value="Genomic_DNA"/>
</dbReference>
<evidence type="ECO:0000313" key="2">
    <source>
        <dbReference type="EMBL" id="ADW04103.1"/>
    </source>
</evidence>